<reference evidence="3 4" key="1">
    <citation type="journal article" date="2015" name="Genome Announc.">
        <title>Expanding the biotechnology potential of lactobacilli through comparative genomics of 213 strains and associated genera.</title>
        <authorList>
            <person name="Sun Z."/>
            <person name="Harris H.M."/>
            <person name="McCann A."/>
            <person name="Guo C."/>
            <person name="Argimon S."/>
            <person name="Zhang W."/>
            <person name="Yang X."/>
            <person name="Jeffery I.B."/>
            <person name="Cooney J.C."/>
            <person name="Kagawa T.F."/>
            <person name="Liu W."/>
            <person name="Song Y."/>
            <person name="Salvetti E."/>
            <person name="Wrobel A."/>
            <person name="Rasinkangas P."/>
            <person name="Parkhill J."/>
            <person name="Rea M.C."/>
            <person name="O'Sullivan O."/>
            <person name="Ritari J."/>
            <person name="Douillard F.P."/>
            <person name="Paul Ross R."/>
            <person name="Yang R."/>
            <person name="Briner A.E."/>
            <person name="Felis G.E."/>
            <person name="de Vos W.M."/>
            <person name="Barrangou R."/>
            <person name="Klaenhammer T.R."/>
            <person name="Caufield P.W."/>
            <person name="Cui Y."/>
            <person name="Zhang H."/>
            <person name="O'Toole P.W."/>
        </authorList>
    </citation>
    <scope>NUCLEOTIDE SEQUENCE [LARGE SCALE GENOMIC DNA]</scope>
    <source>
        <strain evidence="3 4">DSM 20335</strain>
    </source>
</reference>
<proteinExistence type="predicted"/>
<evidence type="ECO:0008006" key="5">
    <source>
        <dbReference type="Google" id="ProtNLM"/>
    </source>
</evidence>
<dbReference type="STRING" id="1423738.FC84_GL000850"/>
<evidence type="ECO:0000313" key="4">
    <source>
        <dbReference type="Proteomes" id="UP000051813"/>
    </source>
</evidence>
<feature type="compositionally biased region" description="Polar residues" evidence="2">
    <location>
        <begin position="254"/>
        <end position="279"/>
    </location>
</feature>
<accession>A0A0R2BQJ2</accession>
<dbReference type="Gene3D" id="3.50.4.20">
    <property type="match status" value="1"/>
</dbReference>
<dbReference type="RefSeq" id="WP_057757312.1">
    <property type="nucleotide sequence ID" value="NZ_AYYK01000017.1"/>
</dbReference>
<protein>
    <recommendedName>
        <fullName evidence="5">Transcriptional regulator</fullName>
    </recommendedName>
</protein>
<dbReference type="EMBL" id="AYYK01000017">
    <property type="protein sequence ID" value="KRM78411.1"/>
    <property type="molecule type" value="Genomic_DNA"/>
</dbReference>
<gene>
    <name evidence="3" type="ORF">FC84_GL000850</name>
</gene>
<feature type="disulfide bond" evidence="1">
    <location>
        <begin position="144"/>
        <end position="148"/>
    </location>
</feature>
<keyword evidence="1" id="KW-1015">Disulfide bond</keyword>
<organism evidence="3 4">
    <name type="scientific">Lapidilactobacillus dextrinicus DSM 20335</name>
    <dbReference type="NCBI Taxonomy" id="1423738"/>
    <lineage>
        <taxon>Bacteria</taxon>
        <taxon>Bacillati</taxon>
        <taxon>Bacillota</taxon>
        <taxon>Bacilli</taxon>
        <taxon>Lactobacillales</taxon>
        <taxon>Lactobacillaceae</taxon>
        <taxon>Lapidilactobacillus</taxon>
    </lineage>
</organism>
<keyword evidence="4" id="KW-1185">Reference proteome</keyword>
<evidence type="ECO:0000256" key="1">
    <source>
        <dbReference type="PIRSR" id="PIRSR012565-1"/>
    </source>
</evidence>
<feature type="region of interest" description="Disordered" evidence="2">
    <location>
        <begin position="161"/>
        <end position="316"/>
    </location>
</feature>
<feature type="compositionally biased region" description="Basic and acidic residues" evidence="2">
    <location>
        <begin position="219"/>
        <end position="234"/>
    </location>
</feature>
<dbReference type="PATRIC" id="fig|1423738.3.peg.860"/>
<feature type="compositionally biased region" description="Basic residues" evidence="2">
    <location>
        <begin position="165"/>
        <end position="177"/>
    </location>
</feature>
<dbReference type="InterPro" id="IPR038141">
    <property type="entry name" value="YutD-like_sf"/>
</dbReference>
<dbReference type="InterPro" id="IPR009370">
    <property type="entry name" value="YutD-like"/>
</dbReference>
<evidence type="ECO:0000313" key="3">
    <source>
        <dbReference type="EMBL" id="KRM78411.1"/>
    </source>
</evidence>
<comment type="caution">
    <text evidence="3">The sequence shown here is derived from an EMBL/GenBank/DDBJ whole genome shotgun (WGS) entry which is preliminary data.</text>
</comment>
<feature type="compositionally biased region" description="Polar residues" evidence="2">
    <location>
        <begin position="205"/>
        <end position="216"/>
    </location>
</feature>
<name>A0A0R2BQJ2_9LACO</name>
<evidence type="ECO:0000256" key="2">
    <source>
        <dbReference type="SAM" id="MobiDB-lite"/>
    </source>
</evidence>
<feature type="compositionally biased region" description="Basic and acidic residues" evidence="2">
    <location>
        <begin position="295"/>
        <end position="316"/>
    </location>
</feature>
<dbReference type="Proteomes" id="UP000051813">
    <property type="component" value="Unassembled WGS sequence"/>
</dbReference>
<dbReference type="Pfam" id="PF06265">
    <property type="entry name" value="YutD-like"/>
    <property type="match status" value="1"/>
</dbReference>
<sequence length="316" mass="36512">MAINLNTPEEMPTPVLKVEPGVFNVKHDSSADDLSFGEEIAQPVPIKETDRDEHEYRGIVVKVKDADNIFIGNHHYRLVYQYRNGFDAERLGQRFETILNKYDYVVGDWGFEQLRLRGFYDERHHTANRDQSIATLQDYINEYCNFGCAFFVLEKAESDNADRNLHRHSNNRRRKRTVNSSKTGAVNAKTPKPQQNKSAKKQSEQRTNQAAKHSAQTRTTDRSRSTNDRSDRKGQQGKPNGQKKQRRSEKNKTSKATPHNNFTMHTLTNTATPHQSQRQSEPKAKRQSTTNQPRVVDKRSGQSRAPHEFHIRQLED</sequence>
<dbReference type="AlphaFoldDB" id="A0A0R2BQJ2"/>